<dbReference type="RefSeq" id="WP_111470271.1">
    <property type="nucleotide sequence ID" value="NZ_QLIX01000008.1"/>
</dbReference>
<dbReference type="AlphaFoldDB" id="A0A327M863"/>
<sequence length="116" mass="12628">MNHPVTPDGRYIVVRGRLWRRSNPMLDPATRATLTRELMAARRAKGEALRQDDAAAREAARARVEAAKRALGERGPVWWADGAPDYNRHMVHTTPYAAWYGALPGAGPADAAPTGG</sequence>
<reference evidence="2" key="1">
    <citation type="submission" date="2018-06" db="EMBL/GenBank/DDBJ databases">
        <authorList>
            <person name="Khan S.A."/>
        </authorList>
    </citation>
    <scope>NUCLEOTIDE SEQUENCE [LARGE SCALE GENOMIC DNA]</scope>
    <source>
        <strain evidence="2">DB-1506</strain>
    </source>
</reference>
<name>A0A327M863_9PROT</name>
<proteinExistence type="predicted"/>
<protein>
    <recommendedName>
        <fullName evidence="3">Biopolymer transporter Tol</fullName>
    </recommendedName>
</protein>
<gene>
    <name evidence="1" type="ORF">DOO78_13290</name>
</gene>
<evidence type="ECO:0000313" key="2">
    <source>
        <dbReference type="Proteomes" id="UP000249065"/>
    </source>
</evidence>
<keyword evidence="2" id="KW-1185">Reference proteome</keyword>
<evidence type="ECO:0008006" key="3">
    <source>
        <dbReference type="Google" id="ProtNLM"/>
    </source>
</evidence>
<dbReference type="Proteomes" id="UP000249065">
    <property type="component" value="Unassembled WGS sequence"/>
</dbReference>
<organism evidence="1 2">
    <name type="scientific">Roseicella frigidaeris</name>
    <dbReference type="NCBI Taxonomy" id="2230885"/>
    <lineage>
        <taxon>Bacteria</taxon>
        <taxon>Pseudomonadati</taxon>
        <taxon>Pseudomonadota</taxon>
        <taxon>Alphaproteobacteria</taxon>
        <taxon>Acetobacterales</taxon>
        <taxon>Roseomonadaceae</taxon>
        <taxon>Roseicella</taxon>
    </lineage>
</organism>
<dbReference type="OrthoDB" id="34459at2"/>
<dbReference type="EMBL" id="QLIX01000008">
    <property type="protein sequence ID" value="RAI58655.1"/>
    <property type="molecule type" value="Genomic_DNA"/>
</dbReference>
<comment type="caution">
    <text evidence="1">The sequence shown here is derived from an EMBL/GenBank/DDBJ whole genome shotgun (WGS) entry which is preliminary data.</text>
</comment>
<evidence type="ECO:0000313" key="1">
    <source>
        <dbReference type="EMBL" id="RAI58655.1"/>
    </source>
</evidence>
<accession>A0A327M863</accession>